<dbReference type="CDD" id="cd15800">
    <property type="entry name" value="PMEI-like_2"/>
    <property type="match status" value="1"/>
</dbReference>
<evidence type="ECO:0000313" key="3">
    <source>
        <dbReference type="EMBL" id="MBA0772611.1"/>
    </source>
</evidence>
<dbReference type="EMBL" id="JABEZW010000008">
    <property type="protein sequence ID" value="MBA0772611.1"/>
    <property type="molecule type" value="Genomic_DNA"/>
</dbReference>
<feature type="non-terminal residue" evidence="3">
    <location>
        <position position="213"/>
    </location>
</feature>
<dbReference type="Proteomes" id="UP000593568">
    <property type="component" value="Unassembled WGS sequence"/>
</dbReference>
<gene>
    <name evidence="3" type="ORF">Gotri_007955</name>
</gene>
<comment type="caution">
    <text evidence="3">The sequence shown here is derived from an EMBL/GenBank/DDBJ whole genome shotgun (WGS) entry which is preliminary data.</text>
</comment>
<proteinExistence type="predicted"/>
<evidence type="ECO:0000313" key="4">
    <source>
        <dbReference type="Proteomes" id="UP000593568"/>
    </source>
</evidence>
<reference evidence="3 4" key="1">
    <citation type="journal article" date="2019" name="Genome Biol. Evol.">
        <title>Insights into the evolution of the New World diploid cottons (Gossypium, subgenus Houzingenia) based on genome sequencing.</title>
        <authorList>
            <person name="Grover C.E."/>
            <person name="Arick M.A. 2nd"/>
            <person name="Thrash A."/>
            <person name="Conover J.L."/>
            <person name="Sanders W.S."/>
            <person name="Peterson D.G."/>
            <person name="Frelichowski J.E."/>
            <person name="Scheffler J.A."/>
            <person name="Scheffler B.E."/>
            <person name="Wendel J.F."/>
        </authorList>
    </citation>
    <scope>NUCLEOTIDE SEQUENCE [LARGE SCALE GENOMIC DNA]</scope>
    <source>
        <strain evidence="3">8</strain>
        <tissue evidence="3">Leaf</tissue>
    </source>
</reference>
<protein>
    <recommendedName>
        <fullName evidence="5">Pectinesterase inhibitor domain-containing protein</fullName>
    </recommendedName>
</protein>
<feature type="region of interest" description="Disordered" evidence="1">
    <location>
        <begin position="24"/>
        <end position="80"/>
    </location>
</feature>
<feature type="signal peptide" evidence="2">
    <location>
        <begin position="1"/>
        <end position="22"/>
    </location>
</feature>
<dbReference type="Gene3D" id="1.20.140.40">
    <property type="entry name" value="Invertase/pectin methylesterase inhibitor family protein"/>
    <property type="match status" value="1"/>
</dbReference>
<dbReference type="PROSITE" id="PS51257">
    <property type="entry name" value="PROKAR_LIPOPROTEIN"/>
    <property type="match status" value="1"/>
</dbReference>
<evidence type="ECO:0000256" key="2">
    <source>
        <dbReference type="SAM" id="SignalP"/>
    </source>
</evidence>
<name>A0A7J9EIB7_9ROSI</name>
<keyword evidence="4" id="KW-1185">Reference proteome</keyword>
<keyword evidence="2" id="KW-0732">Signal</keyword>
<feature type="compositionally biased region" description="Low complexity" evidence="1">
    <location>
        <begin position="24"/>
        <end position="47"/>
    </location>
</feature>
<evidence type="ECO:0000256" key="1">
    <source>
        <dbReference type="SAM" id="MobiDB-lite"/>
    </source>
</evidence>
<dbReference type="SUPFAM" id="SSF101148">
    <property type="entry name" value="Plant invertase/pectin methylesterase inhibitor"/>
    <property type="match status" value="1"/>
</dbReference>
<accession>A0A7J9EIB7</accession>
<evidence type="ECO:0008006" key="5">
    <source>
        <dbReference type="Google" id="ProtNLM"/>
    </source>
</evidence>
<feature type="chain" id="PRO_5029759669" description="Pectinesterase inhibitor domain-containing protein" evidence="2">
    <location>
        <begin position="23"/>
        <end position="213"/>
    </location>
</feature>
<sequence length="213" mass="23085">MGIKRSLLLISIFSLLAISACARPPSDITDTPESPDSTPESPDSTPEAPDDDYSPNAPDEAADGYAPPPEAPTPSATFTILPGGSYPELDQICGATDYPIECVRFISPYLNDSIKIDPLNVLKVGIHVATNMTIEALNLAIKIRDDPKTSPNAQSCLRERNWSDLRNQLSGDLTSVNTCIDVYHEGNLASPMRDMDSDLLALYRVLLHIAVDM</sequence>
<dbReference type="InterPro" id="IPR035513">
    <property type="entry name" value="Invertase/methylesterase_inhib"/>
</dbReference>
<organism evidence="3 4">
    <name type="scientific">Gossypium trilobum</name>
    <dbReference type="NCBI Taxonomy" id="34281"/>
    <lineage>
        <taxon>Eukaryota</taxon>
        <taxon>Viridiplantae</taxon>
        <taxon>Streptophyta</taxon>
        <taxon>Embryophyta</taxon>
        <taxon>Tracheophyta</taxon>
        <taxon>Spermatophyta</taxon>
        <taxon>Magnoliopsida</taxon>
        <taxon>eudicotyledons</taxon>
        <taxon>Gunneridae</taxon>
        <taxon>Pentapetalae</taxon>
        <taxon>rosids</taxon>
        <taxon>malvids</taxon>
        <taxon>Malvales</taxon>
        <taxon>Malvaceae</taxon>
        <taxon>Malvoideae</taxon>
        <taxon>Gossypium</taxon>
    </lineage>
</organism>
<dbReference type="AlphaFoldDB" id="A0A7J9EIB7"/>